<reference evidence="1 2" key="1">
    <citation type="submission" date="2019-03" db="EMBL/GenBank/DDBJ databases">
        <title>Genomic Encyclopedia of Type Strains, Phase IV (KMG-IV): sequencing the most valuable type-strain genomes for metagenomic binning, comparative biology and taxonomic classification.</title>
        <authorList>
            <person name="Goeker M."/>
        </authorList>
    </citation>
    <scope>NUCLEOTIDE SEQUENCE [LARGE SCALE GENOMIC DNA]</scope>
    <source>
        <strain evidence="1 2">DSM 12121</strain>
    </source>
</reference>
<keyword evidence="2" id="KW-1185">Reference proteome</keyword>
<dbReference type="Gene3D" id="3.90.1700.10">
    <property type="entry name" value="v583 domain like"/>
    <property type="match status" value="1"/>
</dbReference>
<organism evidence="1 2">
    <name type="scientific">Azoarcus indigens</name>
    <dbReference type="NCBI Taxonomy" id="29545"/>
    <lineage>
        <taxon>Bacteria</taxon>
        <taxon>Pseudomonadati</taxon>
        <taxon>Pseudomonadota</taxon>
        <taxon>Betaproteobacteria</taxon>
        <taxon>Rhodocyclales</taxon>
        <taxon>Zoogloeaceae</taxon>
        <taxon>Azoarcus</taxon>
    </lineage>
</organism>
<dbReference type="OrthoDB" id="6193532at2"/>
<dbReference type="InterPro" id="IPR024033">
    <property type="entry name" value="OXTCase_su_AllG_h-dom"/>
</dbReference>
<proteinExistence type="predicted"/>
<protein>
    <submittedName>
        <fullName evidence="1">Uncharacterized protein DUF1116</fullName>
    </submittedName>
</protein>
<dbReference type="Pfam" id="PF06545">
    <property type="entry name" value="AllG"/>
    <property type="match status" value="1"/>
</dbReference>
<accession>A0A4R6DHE4</accession>
<sequence>MSAGGITSDMPAADRSALERLLAVEPVLAGLRRGSELMDWPARTLLHAGPAFRGAPSRPVAHSAAQAALFEGWVATLEEGLVAIAAGDIHLRPAQDHGCVTPLAAVISPSQWLQEVHDANGLGRTCHAPLNGGVQHALRLGMAAPEVLALLRWQNGAFAAGLAPGYASGKNIRLLEIADLALEAGDDCHGQTQAGSRELVARLRAAGAAVDGEGESFLAASPGFFLSTWMAAAGCMLSAAEGVAGSALVTAIGGNGIDFGLRLAGAPQAWTTTTATPPIGRLQAGWPAEACLPAIGDSAVVDALGLGALCMHHSPAQTANLAEFMRAPSAALGEALLGGLHPRLARRAVRVGLSARRVAERGLALPVALGILDSNGIAGRVGGGIWHVPPELFKTALTTLP</sequence>
<evidence type="ECO:0000313" key="2">
    <source>
        <dbReference type="Proteomes" id="UP000295129"/>
    </source>
</evidence>
<dbReference type="Gene3D" id="3.90.1710.10">
    <property type="entry name" value="Enterococcus faecalis V583 domain"/>
    <property type="match status" value="1"/>
</dbReference>
<gene>
    <name evidence="1" type="ORF">C7389_14013</name>
</gene>
<dbReference type="RefSeq" id="WP_133595214.1">
    <property type="nucleotide sequence ID" value="NZ_SNVV01000040.1"/>
</dbReference>
<dbReference type="AlphaFoldDB" id="A0A4R6DHE4"/>
<dbReference type="Gene3D" id="1.10.10.660">
    <property type="entry name" value="conserved protein of unknown function from Enterococcus faecalis V583"/>
    <property type="match status" value="1"/>
</dbReference>
<dbReference type="Proteomes" id="UP000295129">
    <property type="component" value="Unassembled WGS sequence"/>
</dbReference>
<comment type="caution">
    <text evidence="1">The sequence shown here is derived from an EMBL/GenBank/DDBJ whole genome shotgun (WGS) entry which is preliminary data.</text>
</comment>
<dbReference type="EMBL" id="SNVV01000040">
    <property type="protein sequence ID" value="TDN43509.1"/>
    <property type="molecule type" value="Genomic_DNA"/>
</dbReference>
<name>A0A4R6DHE4_9RHOO</name>
<evidence type="ECO:0000313" key="1">
    <source>
        <dbReference type="EMBL" id="TDN43509.1"/>
    </source>
</evidence>
<dbReference type="InterPro" id="IPR009499">
    <property type="entry name" value="AllG-like"/>
</dbReference>